<name>A0A1V9ZH63_ACHHY</name>
<dbReference type="InterPro" id="IPR000504">
    <property type="entry name" value="RRM_dom"/>
</dbReference>
<sequence>MSSLLNSLDMSLDDLIQKKKTSNSGKGRDGRKESSGAGPVRRGRANAGRGRSSGTPYGNRKNDDDDVDMNDNKPAGRKGKELARVVESDGRVMVASILSRIGGKAQASEEGVKIFVSNLKHDVLEEDIKELFATVGKVIKHELLTDRSGRSKGQARVWFSNKRAAEAAVNKYDGCTLDNQPMKITLDESPSQGGRGGNKSENANRGGLFGTALKGVGGDDVDFQVTFNGNRGNGGRRGGRGGDRRGRGGRGNKASAADLDDDMDTYMSKN</sequence>
<dbReference type="Proteomes" id="UP000243579">
    <property type="component" value="Unassembled WGS sequence"/>
</dbReference>
<dbReference type="SMART" id="SM01218">
    <property type="entry name" value="FoP_duplication"/>
    <property type="match status" value="1"/>
</dbReference>
<dbReference type="SUPFAM" id="SSF54928">
    <property type="entry name" value="RNA-binding domain, RBD"/>
    <property type="match status" value="1"/>
</dbReference>
<evidence type="ECO:0000256" key="2">
    <source>
        <dbReference type="PROSITE-ProRule" id="PRU00176"/>
    </source>
</evidence>
<dbReference type="PANTHER" id="PTHR19965:SF35">
    <property type="entry name" value="RNA ANNEALING PROTEIN YRA1"/>
    <property type="match status" value="1"/>
</dbReference>
<evidence type="ECO:0000313" key="6">
    <source>
        <dbReference type="Proteomes" id="UP000243579"/>
    </source>
</evidence>
<evidence type="ECO:0000256" key="3">
    <source>
        <dbReference type="SAM" id="MobiDB-lite"/>
    </source>
</evidence>
<dbReference type="InterPro" id="IPR051229">
    <property type="entry name" value="ALYREF_mRNA_export"/>
</dbReference>
<dbReference type="InterPro" id="IPR035979">
    <property type="entry name" value="RBD_domain_sf"/>
</dbReference>
<protein>
    <recommendedName>
        <fullName evidence="4">RRM domain-containing protein</fullName>
    </recommendedName>
</protein>
<comment type="caution">
    <text evidence="5">The sequence shown here is derived from an EMBL/GenBank/DDBJ whole genome shotgun (WGS) entry which is preliminary data.</text>
</comment>
<keyword evidence="1 2" id="KW-0694">RNA-binding</keyword>
<keyword evidence="6" id="KW-1185">Reference proteome</keyword>
<dbReference type="Pfam" id="PF00076">
    <property type="entry name" value="RRM_1"/>
    <property type="match status" value="1"/>
</dbReference>
<gene>
    <name evidence="5" type="ORF">ACHHYP_12129</name>
</gene>
<evidence type="ECO:0000256" key="1">
    <source>
        <dbReference type="ARBA" id="ARBA00022884"/>
    </source>
</evidence>
<feature type="region of interest" description="Disordered" evidence="3">
    <location>
        <begin position="224"/>
        <end position="270"/>
    </location>
</feature>
<dbReference type="GO" id="GO:0003729">
    <property type="term" value="F:mRNA binding"/>
    <property type="evidence" value="ECO:0007669"/>
    <property type="project" value="TreeGrafter"/>
</dbReference>
<evidence type="ECO:0000313" key="5">
    <source>
        <dbReference type="EMBL" id="OQR97326.1"/>
    </source>
</evidence>
<dbReference type="PROSITE" id="PS50102">
    <property type="entry name" value="RRM"/>
    <property type="match status" value="1"/>
</dbReference>
<dbReference type="Pfam" id="PF13865">
    <property type="entry name" value="FoP_duplication"/>
    <property type="match status" value="1"/>
</dbReference>
<dbReference type="InterPro" id="IPR025715">
    <property type="entry name" value="FoP_C"/>
</dbReference>
<proteinExistence type="predicted"/>
<dbReference type="OrthoDB" id="346839at2759"/>
<feature type="region of interest" description="Disordered" evidence="3">
    <location>
        <begin position="15"/>
        <end position="81"/>
    </location>
</feature>
<dbReference type="AlphaFoldDB" id="A0A1V9ZH63"/>
<dbReference type="SMART" id="SM00360">
    <property type="entry name" value="RRM"/>
    <property type="match status" value="1"/>
</dbReference>
<dbReference type="InterPro" id="IPR012677">
    <property type="entry name" value="Nucleotide-bd_a/b_plait_sf"/>
</dbReference>
<dbReference type="CDD" id="cd12418">
    <property type="entry name" value="RRM_Aly_REF_like"/>
    <property type="match status" value="1"/>
</dbReference>
<dbReference type="EMBL" id="JNBR01000116">
    <property type="protein sequence ID" value="OQR97326.1"/>
    <property type="molecule type" value="Genomic_DNA"/>
</dbReference>
<dbReference type="Gene3D" id="3.30.70.330">
    <property type="match status" value="1"/>
</dbReference>
<dbReference type="GO" id="GO:0006406">
    <property type="term" value="P:mRNA export from nucleus"/>
    <property type="evidence" value="ECO:0007669"/>
    <property type="project" value="TreeGrafter"/>
</dbReference>
<dbReference type="GO" id="GO:0005634">
    <property type="term" value="C:nucleus"/>
    <property type="evidence" value="ECO:0007669"/>
    <property type="project" value="TreeGrafter"/>
</dbReference>
<feature type="region of interest" description="Disordered" evidence="3">
    <location>
        <begin position="182"/>
        <end position="207"/>
    </location>
</feature>
<accession>A0A1V9ZH63</accession>
<evidence type="ECO:0000259" key="4">
    <source>
        <dbReference type="PROSITE" id="PS50102"/>
    </source>
</evidence>
<feature type="compositionally biased region" description="Low complexity" evidence="3">
    <location>
        <begin position="36"/>
        <end position="50"/>
    </location>
</feature>
<dbReference type="PANTHER" id="PTHR19965">
    <property type="entry name" value="RNA AND EXPORT FACTOR BINDING PROTEIN"/>
    <property type="match status" value="1"/>
</dbReference>
<feature type="domain" description="RRM" evidence="4">
    <location>
        <begin position="112"/>
        <end position="189"/>
    </location>
</feature>
<organism evidence="5 6">
    <name type="scientific">Achlya hypogyna</name>
    <name type="common">Oomycete</name>
    <name type="synonym">Protoachlya hypogyna</name>
    <dbReference type="NCBI Taxonomy" id="1202772"/>
    <lineage>
        <taxon>Eukaryota</taxon>
        <taxon>Sar</taxon>
        <taxon>Stramenopiles</taxon>
        <taxon>Oomycota</taxon>
        <taxon>Saprolegniomycetes</taxon>
        <taxon>Saprolegniales</taxon>
        <taxon>Achlyaceae</taxon>
        <taxon>Achlya</taxon>
    </lineage>
</organism>
<reference evidence="5 6" key="1">
    <citation type="journal article" date="2014" name="Genome Biol. Evol.">
        <title>The secreted proteins of Achlya hypogyna and Thraustotheca clavata identify the ancestral oomycete secretome and reveal gene acquisitions by horizontal gene transfer.</title>
        <authorList>
            <person name="Misner I."/>
            <person name="Blouin N."/>
            <person name="Leonard G."/>
            <person name="Richards T.A."/>
            <person name="Lane C.E."/>
        </authorList>
    </citation>
    <scope>NUCLEOTIDE SEQUENCE [LARGE SCALE GENOMIC DNA]</scope>
    <source>
        <strain evidence="5 6">ATCC 48635</strain>
    </source>
</reference>
<dbReference type="STRING" id="1202772.A0A1V9ZH63"/>